<accession>A0A1J4XU78</accession>
<dbReference type="STRING" id="1805425.AUJ30_01240"/>
<evidence type="ECO:0000313" key="1">
    <source>
        <dbReference type="EMBL" id="OIO65314.1"/>
    </source>
</evidence>
<evidence type="ECO:0000313" key="2">
    <source>
        <dbReference type="Proteomes" id="UP000182693"/>
    </source>
</evidence>
<dbReference type="AlphaFoldDB" id="A0A1J4XU78"/>
<proteinExistence type="predicted"/>
<dbReference type="EMBL" id="MNWX01000022">
    <property type="protein sequence ID" value="OIO65314.1"/>
    <property type="molecule type" value="Genomic_DNA"/>
</dbReference>
<dbReference type="Proteomes" id="UP000182693">
    <property type="component" value="Unassembled WGS sequence"/>
</dbReference>
<comment type="caution">
    <text evidence="1">The sequence shown here is derived from an EMBL/GenBank/DDBJ whole genome shotgun (WGS) entry which is preliminary data.</text>
</comment>
<gene>
    <name evidence="1" type="ORF">AUJ30_01240</name>
</gene>
<protein>
    <submittedName>
        <fullName evidence="1">Uncharacterized protein</fullName>
    </submittedName>
</protein>
<sequence>MKTNTAKNSLLVLAIGILAAASLLVWQKIQAVVNKGLTDSQKVRVAEADTCTEKSETPQFSGCNSIL</sequence>
<name>A0A1J4XU78_9BACT</name>
<organism evidence="1 2">
    <name type="scientific">Candidatus Wolfebacteria bacterium CG1_02_39_135</name>
    <dbReference type="NCBI Taxonomy" id="1805425"/>
    <lineage>
        <taxon>Bacteria</taxon>
        <taxon>Candidatus Wolfeibacteriota</taxon>
    </lineage>
</organism>
<reference evidence="1 2" key="1">
    <citation type="journal article" date="2016" name="Environ. Microbiol.">
        <title>Genomic resolution of a cold subsurface aquifer community provides metabolic insights for novel microbes adapted to high CO concentrations.</title>
        <authorList>
            <person name="Probst A.J."/>
            <person name="Castelle C.J."/>
            <person name="Singh A."/>
            <person name="Brown C.T."/>
            <person name="Anantharaman K."/>
            <person name="Sharon I."/>
            <person name="Hug L.A."/>
            <person name="Burstein D."/>
            <person name="Emerson J.B."/>
            <person name="Thomas B.C."/>
            <person name="Banfield J.F."/>
        </authorList>
    </citation>
    <scope>NUCLEOTIDE SEQUENCE [LARGE SCALE GENOMIC DNA]</scope>
    <source>
        <strain evidence="1">CG1_02_39_135</strain>
    </source>
</reference>